<dbReference type="Gene3D" id="3.30.565.10">
    <property type="entry name" value="Histidine kinase-like ATPase, C-terminal domain"/>
    <property type="match status" value="1"/>
</dbReference>
<dbReference type="PROSITE" id="PS50109">
    <property type="entry name" value="HIS_KIN"/>
    <property type="match status" value="1"/>
</dbReference>
<dbReference type="InterPro" id="IPR003661">
    <property type="entry name" value="HisK_dim/P_dom"/>
</dbReference>
<evidence type="ECO:0000256" key="7">
    <source>
        <dbReference type="SAM" id="Phobius"/>
    </source>
</evidence>
<keyword evidence="7" id="KW-0812">Transmembrane</keyword>
<feature type="transmembrane region" description="Helical" evidence="7">
    <location>
        <begin position="291"/>
        <end position="313"/>
    </location>
</feature>
<proteinExistence type="predicted"/>
<evidence type="ECO:0000313" key="10">
    <source>
        <dbReference type="Proteomes" id="UP000532440"/>
    </source>
</evidence>
<dbReference type="InterPro" id="IPR004358">
    <property type="entry name" value="Sig_transdc_His_kin-like_C"/>
</dbReference>
<feature type="transmembrane region" description="Helical" evidence="7">
    <location>
        <begin position="20"/>
        <end position="39"/>
    </location>
</feature>
<sequence length="562" mass="61482">MPARMAVDPPPDRRLRPLHVFAGLAALLAILWFSIWFLVQEGKRAALTNVDRNNSNLAVGVAQHAEVTLNQADRLALVLRELWQEPVQFARQSASMKEMVRGSEAMLQAAIAVADGTVVWTTVDGPAANISDREHFRVHVDRDLGRPFVSKPVLGRVSGNWSVQVTRRLNDPHGGFAGVVVLSLDPFYFTRRFARLQIGDSGRVALVGTDGVVRARTTGTQKESAGDVIADTQALQLLRTRARGRLAIVSGWDGIERLDVFSAVGDYDLRALVGVSRDEALRDFHDSRRNYLVFGALVSMLLATMSVLIVVGLRRQLALLAEAEQARLRAERSNARKTEFVGAIAHEVRTPLSSIIGYSQLIAAGKVDPVRHAAFARQVEAAGLRVSETMNDLLEIARIEANKLVFTYSRVSLRELVGDCVDVLEPKARAKGLLLKAEFADDVPDALQTDRARVQQVLTHLVDNAIRHAGEGEVDIRVTRDGDKFRIVVADQGQGIPADVLDSLFNRFEGDMSPVALRISGTGLGLSIVKAVVERMGGRVRAEVLPNVGTRIEVVLPFPLPD</sequence>
<evidence type="ECO:0000313" key="9">
    <source>
        <dbReference type="EMBL" id="MBB5272047.1"/>
    </source>
</evidence>
<keyword evidence="10" id="KW-1185">Reference proteome</keyword>
<dbReference type="GO" id="GO:0000155">
    <property type="term" value="F:phosphorelay sensor kinase activity"/>
    <property type="evidence" value="ECO:0007669"/>
    <property type="project" value="InterPro"/>
</dbReference>
<dbReference type="CDD" id="cd00082">
    <property type="entry name" value="HisKA"/>
    <property type="match status" value="1"/>
</dbReference>
<evidence type="ECO:0000256" key="2">
    <source>
        <dbReference type="ARBA" id="ARBA00012438"/>
    </source>
</evidence>
<evidence type="ECO:0000256" key="6">
    <source>
        <dbReference type="ARBA" id="ARBA00023012"/>
    </source>
</evidence>
<dbReference type="EC" id="2.7.13.3" evidence="2"/>
<dbReference type="SUPFAM" id="SSF47384">
    <property type="entry name" value="Homodimeric domain of signal transducing histidine kinase"/>
    <property type="match status" value="1"/>
</dbReference>
<name>A0A7W8HHP1_9BURK</name>
<dbReference type="SUPFAM" id="SSF55874">
    <property type="entry name" value="ATPase domain of HSP90 chaperone/DNA topoisomerase II/histidine kinase"/>
    <property type="match status" value="1"/>
</dbReference>
<dbReference type="PANTHER" id="PTHR43711:SF1">
    <property type="entry name" value="HISTIDINE KINASE 1"/>
    <property type="match status" value="1"/>
</dbReference>
<dbReference type="RefSeq" id="WP_183967075.1">
    <property type="nucleotide sequence ID" value="NZ_BAABEW010000002.1"/>
</dbReference>
<organism evidence="9 10">
    <name type="scientific">Quisquiliibacterium transsilvanicum</name>
    <dbReference type="NCBI Taxonomy" id="1549638"/>
    <lineage>
        <taxon>Bacteria</taxon>
        <taxon>Pseudomonadati</taxon>
        <taxon>Pseudomonadota</taxon>
        <taxon>Betaproteobacteria</taxon>
        <taxon>Burkholderiales</taxon>
        <taxon>Burkholderiaceae</taxon>
        <taxon>Quisquiliibacterium</taxon>
    </lineage>
</organism>
<dbReference type="InterPro" id="IPR005467">
    <property type="entry name" value="His_kinase_dom"/>
</dbReference>
<feature type="domain" description="Histidine kinase" evidence="8">
    <location>
        <begin position="343"/>
        <end position="560"/>
    </location>
</feature>
<dbReference type="Proteomes" id="UP000532440">
    <property type="component" value="Unassembled WGS sequence"/>
</dbReference>
<reference evidence="9 10" key="1">
    <citation type="submission" date="2020-08" db="EMBL/GenBank/DDBJ databases">
        <title>Genomic Encyclopedia of Type Strains, Phase IV (KMG-IV): sequencing the most valuable type-strain genomes for metagenomic binning, comparative biology and taxonomic classification.</title>
        <authorList>
            <person name="Goeker M."/>
        </authorList>
    </citation>
    <scope>NUCLEOTIDE SEQUENCE [LARGE SCALE GENOMIC DNA]</scope>
    <source>
        <strain evidence="9 10">DSM 29781</strain>
    </source>
</reference>
<dbReference type="PANTHER" id="PTHR43711">
    <property type="entry name" value="TWO-COMPONENT HISTIDINE KINASE"/>
    <property type="match status" value="1"/>
</dbReference>
<protein>
    <recommendedName>
        <fullName evidence="2">histidine kinase</fullName>
        <ecNumber evidence="2">2.7.13.3</ecNumber>
    </recommendedName>
</protein>
<accession>A0A7W8HHP1</accession>
<dbReference type="InterPro" id="IPR003594">
    <property type="entry name" value="HATPase_dom"/>
</dbReference>
<keyword evidence="7" id="KW-1133">Transmembrane helix</keyword>
<dbReference type="AlphaFoldDB" id="A0A7W8HHP1"/>
<keyword evidence="4" id="KW-0808">Transferase</keyword>
<dbReference type="InterPro" id="IPR050736">
    <property type="entry name" value="Sensor_HK_Regulatory"/>
</dbReference>
<dbReference type="SMART" id="SM00388">
    <property type="entry name" value="HisKA"/>
    <property type="match status" value="1"/>
</dbReference>
<dbReference type="SMART" id="SM00387">
    <property type="entry name" value="HATPase_c"/>
    <property type="match status" value="1"/>
</dbReference>
<evidence type="ECO:0000259" key="8">
    <source>
        <dbReference type="PROSITE" id="PS50109"/>
    </source>
</evidence>
<gene>
    <name evidence="9" type="ORF">HNQ70_002061</name>
</gene>
<dbReference type="CDD" id="cd12914">
    <property type="entry name" value="PDC1_DGC_like"/>
    <property type="match status" value="1"/>
</dbReference>
<dbReference type="InterPro" id="IPR036097">
    <property type="entry name" value="HisK_dim/P_sf"/>
</dbReference>
<evidence type="ECO:0000256" key="1">
    <source>
        <dbReference type="ARBA" id="ARBA00000085"/>
    </source>
</evidence>
<dbReference type="Gene3D" id="1.10.287.130">
    <property type="match status" value="1"/>
</dbReference>
<dbReference type="InterPro" id="IPR036890">
    <property type="entry name" value="HATPase_C_sf"/>
</dbReference>
<keyword evidence="3" id="KW-0597">Phosphoprotein</keyword>
<dbReference type="Pfam" id="PF02518">
    <property type="entry name" value="HATPase_c"/>
    <property type="match status" value="1"/>
</dbReference>
<comment type="caution">
    <text evidence="9">The sequence shown here is derived from an EMBL/GenBank/DDBJ whole genome shotgun (WGS) entry which is preliminary data.</text>
</comment>
<dbReference type="PRINTS" id="PR00344">
    <property type="entry name" value="BCTRLSENSOR"/>
</dbReference>
<dbReference type="Pfam" id="PF00512">
    <property type="entry name" value="HisKA"/>
    <property type="match status" value="1"/>
</dbReference>
<dbReference type="Gene3D" id="3.30.450.20">
    <property type="entry name" value="PAS domain"/>
    <property type="match status" value="2"/>
</dbReference>
<dbReference type="EMBL" id="JACHGB010000004">
    <property type="protein sequence ID" value="MBB5272047.1"/>
    <property type="molecule type" value="Genomic_DNA"/>
</dbReference>
<comment type="catalytic activity">
    <reaction evidence="1">
        <text>ATP + protein L-histidine = ADP + protein N-phospho-L-histidine.</text>
        <dbReference type="EC" id="2.7.13.3"/>
    </reaction>
</comment>
<evidence type="ECO:0000256" key="4">
    <source>
        <dbReference type="ARBA" id="ARBA00022679"/>
    </source>
</evidence>
<keyword evidence="5 9" id="KW-0418">Kinase</keyword>
<evidence type="ECO:0000256" key="5">
    <source>
        <dbReference type="ARBA" id="ARBA00022777"/>
    </source>
</evidence>
<evidence type="ECO:0000256" key="3">
    <source>
        <dbReference type="ARBA" id="ARBA00022553"/>
    </source>
</evidence>
<keyword evidence="6" id="KW-0902">Two-component regulatory system</keyword>
<keyword evidence="7" id="KW-0472">Membrane</keyword>
<dbReference type="CDD" id="cd12915">
    <property type="entry name" value="PDC2_DGC_like"/>
    <property type="match status" value="1"/>
</dbReference>